<comment type="catalytic activity">
    <reaction evidence="13 14">
        <text>di-trans,octa-cis-undecaprenyl diphosphate + H2O = di-trans,octa-cis-undecaprenyl phosphate + phosphate + H(+)</text>
        <dbReference type="Rhea" id="RHEA:28094"/>
        <dbReference type="ChEBI" id="CHEBI:15377"/>
        <dbReference type="ChEBI" id="CHEBI:15378"/>
        <dbReference type="ChEBI" id="CHEBI:43474"/>
        <dbReference type="ChEBI" id="CHEBI:58405"/>
        <dbReference type="ChEBI" id="CHEBI:60392"/>
        <dbReference type="EC" id="3.6.1.27"/>
    </reaction>
</comment>
<keyword evidence="8 14" id="KW-1133">Transmembrane helix</keyword>
<dbReference type="InterPro" id="IPR003824">
    <property type="entry name" value="UppP"/>
</dbReference>
<dbReference type="GO" id="GO:0046677">
    <property type="term" value="P:response to antibiotic"/>
    <property type="evidence" value="ECO:0007669"/>
    <property type="project" value="UniProtKB-UniRule"/>
</dbReference>
<keyword evidence="14" id="KW-0133">Cell shape</keyword>
<dbReference type="Proteomes" id="UP000234253">
    <property type="component" value="Unassembled WGS sequence"/>
</dbReference>
<gene>
    <name evidence="14" type="primary">uppP</name>
    <name evidence="15" type="ORF">CEX73_01840</name>
</gene>
<name>A0A2N4XWW8_9GAMM</name>
<dbReference type="PANTHER" id="PTHR30622:SF3">
    <property type="entry name" value="UNDECAPRENYL-DIPHOSPHATASE"/>
    <property type="match status" value="1"/>
</dbReference>
<dbReference type="EMBL" id="NJPO01000091">
    <property type="protein sequence ID" value="PLK58674.1"/>
    <property type="molecule type" value="Genomic_DNA"/>
</dbReference>
<comment type="miscellaneous">
    <text evidence="14">Bacitracin is thought to be involved in the inhibition of peptidoglycan synthesis by sequestering undecaprenyl diphosphate, thereby reducing the pool of lipid carrier available.</text>
</comment>
<dbReference type="GO" id="GO:0005886">
    <property type="term" value="C:plasma membrane"/>
    <property type="evidence" value="ECO:0007669"/>
    <property type="project" value="UniProtKB-SubCell"/>
</dbReference>
<evidence type="ECO:0000256" key="2">
    <source>
        <dbReference type="ARBA" id="ARBA00010621"/>
    </source>
</evidence>
<dbReference type="GO" id="GO:0071555">
    <property type="term" value="P:cell wall organization"/>
    <property type="evidence" value="ECO:0007669"/>
    <property type="project" value="UniProtKB-KW"/>
</dbReference>
<keyword evidence="5 14" id="KW-1003">Cell membrane</keyword>
<dbReference type="GO" id="GO:0008360">
    <property type="term" value="P:regulation of cell shape"/>
    <property type="evidence" value="ECO:0007669"/>
    <property type="project" value="UniProtKB-KW"/>
</dbReference>
<dbReference type="PANTHER" id="PTHR30622">
    <property type="entry name" value="UNDECAPRENYL-DIPHOSPHATASE"/>
    <property type="match status" value="1"/>
</dbReference>
<keyword evidence="7 14" id="KW-0378">Hydrolase</keyword>
<evidence type="ECO:0000256" key="4">
    <source>
        <dbReference type="ARBA" id="ARBA00021581"/>
    </source>
</evidence>
<dbReference type="HAMAP" id="MF_01006">
    <property type="entry name" value="Undec_diphosphatase"/>
    <property type="match status" value="1"/>
</dbReference>
<comment type="function">
    <text evidence="14">Catalyzes the dephosphorylation of undecaprenyl diphosphate (UPP). Confers resistance to bacitracin.</text>
</comment>
<dbReference type="NCBIfam" id="NF001389">
    <property type="entry name" value="PRK00281.1-2"/>
    <property type="match status" value="1"/>
</dbReference>
<feature type="transmembrane region" description="Helical" evidence="14">
    <location>
        <begin position="153"/>
        <end position="173"/>
    </location>
</feature>
<evidence type="ECO:0000256" key="8">
    <source>
        <dbReference type="ARBA" id="ARBA00022989"/>
    </source>
</evidence>
<evidence type="ECO:0000256" key="3">
    <source>
        <dbReference type="ARBA" id="ARBA00012374"/>
    </source>
</evidence>
<evidence type="ECO:0000256" key="5">
    <source>
        <dbReference type="ARBA" id="ARBA00022475"/>
    </source>
</evidence>
<feature type="transmembrane region" description="Helical" evidence="14">
    <location>
        <begin position="123"/>
        <end position="141"/>
    </location>
</feature>
<evidence type="ECO:0000256" key="9">
    <source>
        <dbReference type="ARBA" id="ARBA00023136"/>
    </source>
</evidence>
<dbReference type="AlphaFoldDB" id="A0A2N4XWW8"/>
<feature type="transmembrane region" description="Helical" evidence="14">
    <location>
        <begin position="193"/>
        <end position="213"/>
    </location>
</feature>
<feature type="transmembrane region" description="Helical" evidence="14">
    <location>
        <begin position="90"/>
        <end position="111"/>
    </location>
</feature>
<feature type="transmembrane region" description="Helical" evidence="14">
    <location>
        <begin position="252"/>
        <end position="271"/>
    </location>
</feature>
<evidence type="ECO:0000313" key="16">
    <source>
        <dbReference type="Proteomes" id="UP000234253"/>
    </source>
</evidence>
<accession>A0A2N4XWW8</accession>
<dbReference type="GO" id="GO:0050380">
    <property type="term" value="F:undecaprenyl-diphosphatase activity"/>
    <property type="evidence" value="ECO:0007669"/>
    <property type="project" value="UniProtKB-UniRule"/>
</dbReference>
<dbReference type="NCBIfam" id="NF001390">
    <property type="entry name" value="PRK00281.1-4"/>
    <property type="match status" value="1"/>
</dbReference>
<dbReference type="Pfam" id="PF02673">
    <property type="entry name" value="BacA"/>
    <property type="match status" value="1"/>
</dbReference>
<proteinExistence type="inferred from homology"/>
<dbReference type="RefSeq" id="WP_101626897.1">
    <property type="nucleotide sequence ID" value="NZ_NJPO01000091.1"/>
</dbReference>
<evidence type="ECO:0000256" key="1">
    <source>
        <dbReference type="ARBA" id="ARBA00004651"/>
    </source>
</evidence>
<feature type="transmembrane region" description="Helical" evidence="14">
    <location>
        <begin position="225"/>
        <end position="246"/>
    </location>
</feature>
<evidence type="ECO:0000256" key="6">
    <source>
        <dbReference type="ARBA" id="ARBA00022692"/>
    </source>
</evidence>
<sequence>MADMHWLVIALILGLVEGLTEFLPISSTGHMILVSQLLGLNDDKTKTFEVIIQLGPILAVVVMFWRRLFNLIGIHFGVVHKHNNISNNRRLDLSHIILGIVPSVVLGLIFYKQIKSLFEPKCVMYALVVGSLLLLVGQWLNPSKSRATGIDDISYLQAFFIGCFQCFALWPGFSRAGATISGGMLVGVSRDAAFEFSFILAVPMMLGVFILDLYKSLPFLLWQDLPMFTVGLVTAFIVALITLQLFLHIIKYISFVPFVIYRFVLVTVLYWV</sequence>
<comment type="similarity">
    <text evidence="2 14">Belongs to the UppP family.</text>
</comment>
<dbReference type="NCBIfam" id="NF001388">
    <property type="entry name" value="PRK00281.1-1"/>
    <property type="match status" value="1"/>
</dbReference>
<evidence type="ECO:0000256" key="14">
    <source>
        <dbReference type="HAMAP-Rule" id="MF_01006"/>
    </source>
</evidence>
<keyword evidence="6 14" id="KW-0812">Transmembrane</keyword>
<feature type="transmembrane region" description="Helical" evidence="14">
    <location>
        <begin position="50"/>
        <end position="69"/>
    </location>
</feature>
<keyword evidence="14" id="KW-0961">Cell wall biogenesis/degradation</keyword>
<reference evidence="15 16" key="1">
    <citation type="submission" date="2017-06" db="EMBL/GenBank/DDBJ databases">
        <title>Metabolic interaction between xylem feeders and their symbionts.</title>
        <authorList>
            <person name="Chouaia B."/>
        </authorList>
    </citation>
    <scope>NUCLEOTIDE SEQUENCE [LARGE SCALE GENOMIC DNA]</scope>
    <source>
        <strain evidence="15 16">Gra</strain>
    </source>
</reference>
<evidence type="ECO:0000256" key="10">
    <source>
        <dbReference type="ARBA" id="ARBA00023251"/>
    </source>
</evidence>
<dbReference type="OrthoDB" id="9808289at2"/>
<evidence type="ECO:0000256" key="13">
    <source>
        <dbReference type="ARBA" id="ARBA00047594"/>
    </source>
</evidence>
<comment type="subcellular location">
    <subcellularLocation>
        <location evidence="1 14">Cell membrane</location>
        <topology evidence="1 14">Multi-pass membrane protein</topology>
    </subcellularLocation>
</comment>
<comment type="caution">
    <text evidence="15">The sequence shown here is derived from an EMBL/GenBank/DDBJ whole genome shotgun (WGS) entry which is preliminary data.</text>
</comment>
<organism evidence="15 16">
    <name type="scientific">Candidatus Palibaumannia cicadellinicola</name>
    <dbReference type="NCBI Taxonomy" id="186490"/>
    <lineage>
        <taxon>Bacteria</taxon>
        <taxon>Pseudomonadati</taxon>
        <taxon>Pseudomonadota</taxon>
        <taxon>Gammaproteobacteria</taxon>
        <taxon>Candidatus Palibaumannia</taxon>
    </lineage>
</organism>
<keyword evidence="10 14" id="KW-0046">Antibiotic resistance</keyword>
<dbReference type="EC" id="3.6.1.27" evidence="3 14"/>
<evidence type="ECO:0000256" key="11">
    <source>
        <dbReference type="ARBA" id="ARBA00032707"/>
    </source>
</evidence>
<keyword evidence="9 14" id="KW-0472">Membrane</keyword>
<evidence type="ECO:0000256" key="7">
    <source>
        <dbReference type="ARBA" id="ARBA00022801"/>
    </source>
</evidence>
<evidence type="ECO:0000256" key="12">
    <source>
        <dbReference type="ARBA" id="ARBA00032932"/>
    </source>
</evidence>
<evidence type="ECO:0000313" key="15">
    <source>
        <dbReference type="EMBL" id="PLK58674.1"/>
    </source>
</evidence>
<keyword evidence="14" id="KW-0573">Peptidoglycan synthesis</keyword>
<dbReference type="GO" id="GO:0009252">
    <property type="term" value="P:peptidoglycan biosynthetic process"/>
    <property type="evidence" value="ECO:0007669"/>
    <property type="project" value="UniProtKB-KW"/>
</dbReference>
<protein>
    <recommendedName>
        <fullName evidence="4 14">Undecaprenyl-diphosphatase</fullName>
        <ecNumber evidence="3 14">3.6.1.27</ecNumber>
    </recommendedName>
    <alternativeName>
        <fullName evidence="12 14">Bacitracin resistance protein</fullName>
    </alternativeName>
    <alternativeName>
        <fullName evidence="11 14">Undecaprenyl pyrophosphate phosphatase</fullName>
    </alternativeName>
</protein>
<dbReference type="NCBIfam" id="TIGR00753">
    <property type="entry name" value="undec_PP_bacA"/>
    <property type="match status" value="1"/>
</dbReference>